<evidence type="ECO:0000256" key="7">
    <source>
        <dbReference type="ARBA" id="ARBA00022960"/>
    </source>
</evidence>
<dbReference type="PANTHER" id="PTHR23135">
    <property type="entry name" value="MUR LIGASE FAMILY MEMBER"/>
    <property type="match status" value="1"/>
</dbReference>
<comment type="pathway">
    <text evidence="11 12">Cell wall biogenesis; peptidoglycan biosynthesis.</text>
</comment>
<keyword evidence="8 11" id="KW-0573">Peptidoglycan synthesis</keyword>
<comment type="cofactor">
    <cofactor evidence="11">
        <name>Mg(2+)</name>
        <dbReference type="ChEBI" id="CHEBI:18420"/>
    </cofactor>
</comment>
<dbReference type="NCBIfam" id="NF001124">
    <property type="entry name" value="PRK00139.1-2"/>
    <property type="match status" value="1"/>
</dbReference>
<evidence type="ECO:0000259" key="16">
    <source>
        <dbReference type="Pfam" id="PF08245"/>
    </source>
</evidence>
<dbReference type="GO" id="GO:0009252">
    <property type="term" value="P:peptidoglycan biosynthetic process"/>
    <property type="evidence" value="ECO:0007669"/>
    <property type="project" value="UniProtKB-UniRule"/>
</dbReference>
<gene>
    <name evidence="11" type="primary">murE</name>
    <name evidence="17" type="ORF">EV380_0655</name>
</gene>
<feature type="binding site" evidence="11">
    <location>
        <position position="48"/>
    </location>
    <ligand>
        <name>UDP-N-acetyl-alpha-D-muramoyl-L-alanyl-D-glutamate</name>
        <dbReference type="ChEBI" id="CHEBI:83900"/>
    </ligand>
</feature>
<name>A0A4Q8AAK3_9MICC</name>
<keyword evidence="4 11" id="KW-0132">Cell division</keyword>
<dbReference type="InterPro" id="IPR013221">
    <property type="entry name" value="Mur_ligase_cen"/>
</dbReference>
<dbReference type="EC" id="6.3.2.-" evidence="11"/>
<dbReference type="GO" id="GO:0071555">
    <property type="term" value="P:cell wall organization"/>
    <property type="evidence" value="ECO:0007669"/>
    <property type="project" value="UniProtKB-KW"/>
</dbReference>
<feature type="binding site" evidence="11">
    <location>
        <begin position="173"/>
        <end position="174"/>
    </location>
    <ligand>
        <name>UDP-N-acetyl-alpha-D-muramoyl-L-alanyl-D-glutamate</name>
        <dbReference type="ChEBI" id="CHEBI:83900"/>
    </ligand>
</feature>
<comment type="PTM">
    <text evidence="11">Carboxylation is probably crucial for Mg(2+) binding and, consequently, for the gamma-phosphate positioning of ATP.</text>
</comment>
<feature type="binding site" evidence="11">
    <location>
        <position position="208"/>
    </location>
    <ligand>
        <name>UDP-N-acetyl-alpha-D-muramoyl-L-alanyl-D-glutamate</name>
        <dbReference type="ChEBI" id="CHEBI:83900"/>
    </ligand>
</feature>
<evidence type="ECO:0000256" key="1">
    <source>
        <dbReference type="ARBA" id="ARBA00005898"/>
    </source>
</evidence>
<dbReference type="Pfam" id="PF01225">
    <property type="entry name" value="Mur_ligase"/>
    <property type="match status" value="1"/>
</dbReference>
<keyword evidence="6 11" id="KW-0067">ATP-binding</keyword>
<evidence type="ECO:0000256" key="6">
    <source>
        <dbReference type="ARBA" id="ARBA00022840"/>
    </source>
</evidence>
<evidence type="ECO:0000256" key="13">
    <source>
        <dbReference type="SAM" id="MobiDB-lite"/>
    </source>
</evidence>
<keyword evidence="3 11" id="KW-0436">Ligase</keyword>
<dbReference type="SUPFAM" id="SSF63418">
    <property type="entry name" value="MurE/MurF N-terminal domain"/>
    <property type="match status" value="1"/>
</dbReference>
<comment type="caution">
    <text evidence="11">Lacks conserved residue(s) required for the propagation of feature annotation.</text>
</comment>
<dbReference type="PANTHER" id="PTHR23135:SF4">
    <property type="entry name" value="UDP-N-ACETYLMURAMOYL-L-ALANYL-D-GLUTAMATE--2,6-DIAMINOPIMELATE LIGASE MURE HOMOLOG, CHLOROPLASTIC"/>
    <property type="match status" value="1"/>
</dbReference>
<keyword evidence="10 11" id="KW-0961">Cell wall biogenesis/degradation</keyword>
<dbReference type="Gene3D" id="3.90.190.20">
    <property type="entry name" value="Mur ligase, C-terminal domain"/>
    <property type="match status" value="1"/>
</dbReference>
<comment type="subcellular location">
    <subcellularLocation>
        <location evidence="11 12">Cytoplasm</location>
    </subcellularLocation>
</comment>
<dbReference type="InterPro" id="IPR036565">
    <property type="entry name" value="Mur-like_cat_sf"/>
</dbReference>
<dbReference type="AlphaFoldDB" id="A0A4Q8AAK3"/>
<dbReference type="PROSITE" id="PS01011">
    <property type="entry name" value="FOLYLPOLYGLU_SYNT_1"/>
    <property type="match status" value="1"/>
</dbReference>
<evidence type="ECO:0000256" key="10">
    <source>
        <dbReference type="ARBA" id="ARBA00023316"/>
    </source>
</evidence>
<dbReference type="GO" id="GO:0000287">
    <property type="term" value="F:magnesium ion binding"/>
    <property type="evidence" value="ECO:0007669"/>
    <property type="project" value="UniProtKB-UniRule"/>
</dbReference>
<dbReference type="SUPFAM" id="SSF53623">
    <property type="entry name" value="MurD-like peptide ligases, catalytic domain"/>
    <property type="match status" value="1"/>
</dbReference>
<dbReference type="NCBIfam" id="NF001126">
    <property type="entry name" value="PRK00139.1-4"/>
    <property type="match status" value="1"/>
</dbReference>
<dbReference type="InterPro" id="IPR036615">
    <property type="entry name" value="Mur_ligase_C_dom_sf"/>
</dbReference>
<dbReference type="InterPro" id="IPR005761">
    <property type="entry name" value="UDP-N-AcMur-Glu-dNH2Pim_ligase"/>
</dbReference>
<keyword evidence="18" id="KW-1185">Reference proteome</keyword>
<sequence>MGTDQQEAERPFRPAHQEPVALAEIAAAAGMIVDDVAGVAVTGVCLDSRAVLPGDLYVALPGARVHGARFSAQAAANGAAAILTDDAGAVLAAEAGLPVLRTTAVRPVIGAVAARVYGTRAEAPALFGVTGTNGKTTTTYFLRSLLRALGHQTGLIGTIEIVAGTTPIPSVLTTPEAPQLHALMARMRESGITAAAMEVSSHSLDFERVAGLMYLVAGFTNLTQDHLDLHGTMEDYFASKAGLFNAATSRHAVVTVDDEWGARLAAERRAAGAPTLSLATAGGTDADWRVENVRPDGLGHAFDLHGPDGATLRAGTGLPGLFNVSNAALAVVMLAASGVEIPTLQEALEAGDPLTVEVPGRMQVIATRPAAVVDFAHNADALERAIDAVRPASGDGRVIVVFGATGDRDATKRPIMGAVAARHGDVVVVTDDDPHGEEASGIRAAVIAGARDAVRAEGLAAEVVESAPRADAIAEAVRLARPQDTILIAGRGHETVQEIAGVDHALDDRVELRRALADAGYDVLVPERIESGTTPDQFRGPSPEGVKSS</sequence>
<feature type="domain" description="Mur ligase central" evidence="16">
    <location>
        <begin position="129"/>
        <end position="333"/>
    </location>
</feature>
<dbReference type="GO" id="GO:0008360">
    <property type="term" value="P:regulation of cell shape"/>
    <property type="evidence" value="ECO:0007669"/>
    <property type="project" value="UniProtKB-KW"/>
</dbReference>
<evidence type="ECO:0000313" key="18">
    <source>
        <dbReference type="Proteomes" id="UP000292685"/>
    </source>
</evidence>
<evidence type="ECO:0000256" key="3">
    <source>
        <dbReference type="ARBA" id="ARBA00022598"/>
    </source>
</evidence>
<evidence type="ECO:0000256" key="2">
    <source>
        <dbReference type="ARBA" id="ARBA00022490"/>
    </source>
</evidence>
<dbReference type="Gene3D" id="3.40.1190.10">
    <property type="entry name" value="Mur-like, catalytic domain"/>
    <property type="match status" value="1"/>
</dbReference>
<dbReference type="UniPathway" id="UPA00219"/>
<organism evidence="17 18">
    <name type="scientific">Zhihengliuella halotolerans</name>
    <dbReference type="NCBI Taxonomy" id="370736"/>
    <lineage>
        <taxon>Bacteria</taxon>
        <taxon>Bacillati</taxon>
        <taxon>Actinomycetota</taxon>
        <taxon>Actinomycetes</taxon>
        <taxon>Micrococcales</taxon>
        <taxon>Micrococcaceae</taxon>
        <taxon>Zhihengliuella</taxon>
    </lineage>
</organism>
<evidence type="ECO:0000259" key="15">
    <source>
        <dbReference type="Pfam" id="PF02875"/>
    </source>
</evidence>
<evidence type="ECO:0000313" key="17">
    <source>
        <dbReference type="EMBL" id="RZU61098.1"/>
    </source>
</evidence>
<evidence type="ECO:0000256" key="9">
    <source>
        <dbReference type="ARBA" id="ARBA00023306"/>
    </source>
</evidence>
<dbReference type="GO" id="GO:0051301">
    <property type="term" value="P:cell division"/>
    <property type="evidence" value="ECO:0007669"/>
    <property type="project" value="UniProtKB-KW"/>
</dbReference>
<dbReference type="InterPro" id="IPR018109">
    <property type="entry name" value="Folylpolyglutamate_synth_CS"/>
</dbReference>
<evidence type="ECO:0000259" key="14">
    <source>
        <dbReference type="Pfam" id="PF01225"/>
    </source>
</evidence>
<evidence type="ECO:0000256" key="12">
    <source>
        <dbReference type="RuleBase" id="RU004135"/>
    </source>
</evidence>
<dbReference type="NCBIfam" id="TIGR01085">
    <property type="entry name" value="murE"/>
    <property type="match status" value="1"/>
</dbReference>
<feature type="binding site" evidence="11">
    <location>
        <begin position="131"/>
        <end position="137"/>
    </location>
    <ligand>
        <name>ATP</name>
        <dbReference type="ChEBI" id="CHEBI:30616"/>
    </ligand>
</feature>
<dbReference type="InterPro" id="IPR000713">
    <property type="entry name" value="Mur_ligase_N"/>
</dbReference>
<comment type="similarity">
    <text evidence="1 11">Belongs to the MurCDEF family. MurE subfamily.</text>
</comment>
<dbReference type="SUPFAM" id="SSF53244">
    <property type="entry name" value="MurD-like peptide ligases, peptide-binding domain"/>
    <property type="match status" value="1"/>
</dbReference>
<accession>A0A4Q8AAK3</accession>
<feature type="binding site" evidence="11">
    <location>
        <position position="200"/>
    </location>
    <ligand>
        <name>UDP-N-acetyl-alpha-D-muramoyl-L-alanyl-D-glutamate</name>
        <dbReference type="ChEBI" id="CHEBI:83900"/>
    </ligand>
</feature>
<feature type="binding site" evidence="11">
    <location>
        <position position="46"/>
    </location>
    <ligand>
        <name>UDP-N-acetyl-alpha-D-muramoyl-L-alanyl-D-glutamate</name>
        <dbReference type="ChEBI" id="CHEBI:83900"/>
    </ligand>
</feature>
<keyword evidence="9 11" id="KW-0131">Cell cycle</keyword>
<dbReference type="EMBL" id="SHLA01000001">
    <property type="protein sequence ID" value="RZU61098.1"/>
    <property type="molecule type" value="Genomic_DNA"/>
</dbReference>
<comment type="function">
    <text evidence="11">Catalyzes the addition of an amino acid to the nucleotide precursor UDP-N-acetylmuramoyl-L-alanyl-D-glutamate (UMAG) in the biosynthesis of bacterial cell-wall peptidoglycan.</text>
</comment>
<comment type="caution">
    <text evidence="17">The sequence shown here is derived from an EMBL/GenBank/DDBJ whole genome shotgun (WGS) entry which is preliminary data.</text>
</comment>
<dbReference type="Pfam" id="PF08245">
    <property type="entry name" value="Mur_ligase_M"/>
    <property type="match status" value="1"/>
</dbReference>
<keyword evidence="5 11" id="KW-0547">Nucleotide-binding</keyword>
<feature type="modified residue" description="N6-carboxylysine" evidence="11">
    <location>
        <position position="240"/>
    </location>
</feature>
<keyword evidence="11" id="KW-0460">Magnesium</keyword>
<keyword evidence="7 11" id="KW-0133">Cell shape</keyword>
<dbReference type="InterPro" id="IPR035911">
    <property type="entry name" value="MurE/MurF_N"/>
</dbReference>
<proteinExistence type="inferred from homology"/>
<evidence type="ECO:0000256" key="8">
    <source>
        <dbReference type="ARBA" id="ARBA00022984"/>
    </source>
</evidence>
<evidence type="ECO:0000256" key="4">
    <source>
        <dbReference type="ARBA" id="ARBA00022618"/>
    </source>
</evidence>
<evidence type="ECO:0000256" key="11">
    <source>
        <dbReference type="HAMAP-Rule" id="MF_00208"/>
    </source>
</evidence>
<dbReference type="HAMAP" id="MF_00208">
    <property type="entry name" value="MurE"/>
    <property type="match status" value="1"/>
</dbReference>
<dbReference type="GO" id="GO:0004326">
    <property type="term" value="F:tetrahydrofolylpolyglutamate synthase activity"/>
    <property type="evidence" value="ECO:0007669"/>
    <property type="project" value="InterPro"/>
</dbReference>
<evidence type="ECO:0000256" key="5">
    <source>
        <dbReference type="ARBA" id="ARBA00022741"/>
    </source>
</evidence>
<dbReference type="Proteomes" id="UP000292685">
    <property type="component" value="Unassembled WGS sequence"/>
</dbReference>
<dbReference type="GO" id="GO:0005737">
    <property type="term" value="C:cytoplasm"/>
    <property type="evidence" value="ECO:0007669"/>
    <property type="project" value="UniProtKB-SubCell"/>
</dbReference>
<feature type="domain" description="Mur ligase C-terminal" evidence="15">
    <location>
        <begin position="360"/>
        <end position="492"/>
    </location>
</feature>
<reference evidence="17 18" key="1">
    <citation type="submission" date="2019-02" db="EMBL/GenBank/DDBJ databases">
        <title>Sequencing the genomes of 1000 actinobacteria strains.</title>
        <authorList>
            <person name="Klenk H.-P."/>
        </authorList>
    </citation>
    <scope>NUCLEOTIDE SEQUENCE [LARGE SCALE GENOMIC DNA]</scope>
    <source>
        <strain evidence="17 18">DSM 17364</strain>
    </source>
</reference>
<feature type="domain" description="Mur ligase N-terminal catalytic" evidence="14">
    <location>
        <begin position="41"/>
        <end position="109"/>
    </location>
</feature>
<dbReference type="RefSeq" id="WP_242607488.1">
    <property type="nucleotide sequence ID" value="NZ_SHLA01000001.1"/>
</dbReference>
<protein>
    <recommendedName>
        <fullName evidence="11">UDP-N-acetylmuramyl-tripeptide synthetase</fullName>
        <ecNumber evidence="11">6.3.2.-</ecNumber>
    </recommendedName>
    <alternativeName>
        <fullName evidence="11">UDP-MurNAc-tripeptide synthetase</fullName>
    </alternativeName>
</protein>
<dbReference type="InterPro" id="IPR004101">
    <property type="entry name" value="Mur_ligase_C"/>
</dbReference>
<dbReference type="GO" id="GO:0005524">
    <property type="term" value="F:ATP binding"/>
    <property type="evidence" value="ECO:0007669"/>
    <property type="project" value="UniProtKB-UniRule"/>
</dbReference>
<dbReference type="Pfam" id="PF02875">
    <property type="entry name" value="Mur_ligase_C"/>
    <property type="match status" value="1"/>
</dbReference>
<dbReference type="Gene3D" id="3.40.1390.10">
    <property type="entry name" value="MurE/MurF, N-terminal domain"/>
    <property type="match status" value="1"/>
</dbReference>
<feature type="region of interest" description="Disordered" evidence="13">
    <location>
        <begin position="527"/>
        <end position="549"/>
    </location>
</feature>
<keyword evidence="2 11" id="KW-0963">Cytoplasm</keyword>